<dbReference type="EnsemblMetazoa" id="GPPI047918-RA">
    <property type="protein sequence ID" value="GPPI047918-PA"/>
    <property type="gene ID" value="GPPI047918"/>
</dbReference>
<evidence type="ECO:0000256" key="1">
    <source>
        <dbReference type="SAM" id="Phobius"/>
    </source>
</evidence>
<name>A0A1B0C398_9MUSC</name>
<evidence type="ECO:0000313" key="3">
    <source>
        <dbReference type="Proteomes" id="UP000092460"/>
    </source>
</evidence>
<keyword evidence="1" id="KW-0812">Transmembrane</keyword>
<reference evidence="3" key="1">
    <citation type="submission" date="2015-01" db="EMBL/GenBank/DDBJ databases">
        <authorList>
            <person name="Aksoy S."/>
            <person name="Warren W."/>
            <person name="Wilson R.K."/>
        </authorList>
    </citation>
    <scope>NUCLEOTIDE SEQUENCE [LARGE SCALE GENOMIC DNA]</scope>
    <source>
        <strain evidence="3">IAEA</strain>
    </source>
</reference>
<keyword evidence="1" id="KW-1133">Transmembrane helix</keyword>
<keyword evidence="3" id="KW-1185">Reference proteome</keyword>
<keyword evidence="1" id="KW-0472">Membrane</keyword>
<protein>
    <submittedName>
        <fullName evidence="2">Uncharacterized protein</fullName>
    </submittedName>
</protein>
<dbReference type="Proteomes" id="UP000092460">
    <property type="component" value="Unassembled WGS sequence"/>
</dbReference>
<accession>A0A1B0C398</accession>
<organism evidence="2 3">
    <name type="scientific">Glossina palpalis gambiensis</name>
    <dbReference type="NCBI Taxonomy" id="67801"/>
    <lineage>
        <taxon>Eukaryota</taxon>
        <taxon>Metazoa</taxon>
        <taxon>Ecdysozoa</taxon>
        <taxon>Arthropoda</taxon>
        <taxon>Hexapoda</taxon>
        <taxon>Insecta</taxon>
        <taxon>Pterygota</taxon>
        <taxon>Neoptera</taxon>
        <taxon>Endopterygota</taxon>
        <taxon>Diptera</taxon>
        <taxon>Brachycera</taxon>
        <taxon>Muscomorpha</taxon>
        <taxon>Hippoboscoidea</taxon>
        <taxon>Glossinidae</taxon>
        <taxon>Glossina</taxon>
    </lineage>
</organism>
<proteinExistence type="predicted"/>
<dbReference type="VEuPathDB" id="VectorBase:GPPI047918"/>
<reference evidence="2" key="2">
    <citation type="submission" date="2020-05" db="UniProtKB">
        <authorList>
            <consortium name="EnsemblMetazoa"/>
        </authorList>
    </citation>
    <scope>IDENTIFICATION</scope>
    <source>
        <strain evidence="2">IAEA</strain>
    </source>
</reference>
<evidence type="ECO:0000313" key="2">
    <source>
        <dbReference type="EnsemblMetazoa" id="GPPI047918-PA"/>
    </source>
</evidence>
<feature type="transmembrane region" description="Helical" evidence="1">
    <location>
        <begin position="20"/>
        <end position="39"/>
    </location>
</feature>
<dbReference type="EMBL" id="JXJN01024880">
    <property type="status" value="NOT_ANNOTATED_CDS"/>
    <property type="molecule type" value="Genomic_DNA"/>
</dbReference>
<sequence>MTTTLKFNAQNPMNYFMSWLWKIFLLSHVILLMTALINIQIHYVTANAMGGNVATSANSANNVSNIIIIIFIYTPKGKILLKLPSYSHKICILTSVCLAVCNSGHYHYLVARENEREKDDNNNNNV</sequence>
<dbReference type="AlphaFoldDB" id="A0A1B0C398"/>